<dbReference type="AlphaFoldDB" id="A0A1J5S061"/>
<accession>A0A1J5S061</accession>
<evidence type="ECO:0000259" key="1">
    <source>
        <dbReference type="Pfam" id="PF02541"/>
    </source>
</evidence>
<dbReference type="Gene3D" id="3.30.420.40">
    <property type="match status" value="1"/>
</dbReference>
<comment type="caution">
    <text evidence="2">The sequence shown here is derived from an EMBL/GenBank/DDBJ whole genome shotgun (WGS) entry which is preliminary data.</text>
</comment>
<dbReference type="EC" id="3.6.1.11" evidence="2"/>
<name>A0A1J5S061_9ZZZZ</name>
<feature type="domain" description="Ppx/GppA phosphatase N-terminal" evidence="1">
    <location>
        <begin position="53"/>
        <end position="342"/>
    </location>
</feature>
<dbReference type="Pfam" id="PF02541">
    <property type="entry name" value="Ppx-GppA"/>
    <property type="match status" value="1"/>
</dbReference>
<evidence type="ECO:0000313" key="2">
    <source>
        <dbReference type="EMBL" id="OIQ93733.1"/>
    </source>
</evidence>
<organism evidence="2">
    <name type="scientific">mine drainage metagenome</name>
    <dbReference type="NCBI Taxonomy" id="410659"/>
    <lineage>
        <taxon>unclassified sequences</taxon>
        <taxon>metagenomes</taxon>
        <taxon>ecological metagenomes</taxon>
    </lineage>
</organism>
<dbReference type="InterPro" id="IPR050273">
    <property type="entry name" value="GppA/Ppx_hydrolase"/>
</dbReference>
<dbReference type="SUPFAM" id="SSF53067">
    <property type="entry name" value="Actin-like ATPase domain"/>
    <property type="match status" value="2"/>
</dbReference>
<dbReference type="GO" id="GO:0004309">
    <property type="term" value="F:exopolyphosphatase activity"/>
    <property type="evidence" value="ECO:0007669"/>
    <property type="project" value="UniProtKB-EC"/>
</dbReference>
<dbReference type="InterPro" id="IPR043129">
    <property type="entry name" value="ATPase_NBD"/>
</dbReference>
<reference evidence="2" key="1">
    <citation type="submission" date="2016-10" db="EMBL/GenBank/DDBJ databases">
        <title>Sequence of Gallionella enrichment culture.</title>
        <authorList>
            <person name="Poehlein A."/>
            <person name="Muehling M."/>
            <person name="Daniel R."/>
        </authorList>
    </citation>
    <scope>NUCLEOTIDE SEQUENCE</scope>
</reference>
<proteinExistence type="predicted"/>
<dbReference type="InterPro" id="IPR003695">
    <property type="entry name" value="Ppx_GppA_N"/>
</dbReference>
<keyword evidence="2" id="KW-0378">Hydrolase</keyword>
<dbReference type="EMBL" id="MLJW01000201">
    <property type="protein sequence ID" value="OIQ93733.1"/>
    <property type="molecule type" value="Genomic_DNA"/>
</dbReference>
<dbReference type="PANTHER" id="PTHR30005:SF0">
    <property type="entry name" value="RETROGRADE REGULATION PROTEIN 2"/>
    <property type="match status" value="1"/>
</dbReference>
<dbReference type="Gene3D" id="3.30.420.150">
    <property type="entry name" value="Exopolyphosphatase. Domain 2"/>
    <property type="match status" value="1"/>
</dbReference>
<sequence>MGCEVVHVRAHTAGAAERRDQGGVGLSPRPVYAALDLGTNNCRLLMAVPAGQGFRVIDAFSRTTRLGEGLAGSGRLSDEAMQRTLMVLKMCAGRMARRGVARWRAVATEACRRADNCTAFIARIEAESGIRFDIISAEEEARLALAGCAPLLDRRLPDALVFDIGGGSTELMHVQVPPRCGRERVLSMASLPLGVVTLAEERGAELLCPQGYAATVDAVCRRLAAFDGDGCLARLVERGRVQMLGTSGTVTTLAGVHLRLPRYDRTAVDGLVMEFEDVMRVSRFLVEADTAQRIAHPCIGADRADLVVAGCAILDGICRLWPARRLRVADRGVREGLLLSLMRADRN</sequence>
<dbReference type="CDD" id="cd24054">
    <property type="entry name" value="ASKHA_NBD_AaPPX-GppA_MtPPX2-like"/>
    <property type="match status" value="1"/>
</dbReference>
<gene>
    <name evidence="2" type="primary">ppx_6</name>
    <name evidence="2" type="ORF">GALL_243240</name>
</gene>
<protein>
    <submittedName>
        <fullName evidence="2">Exopolyphosphatase</fullName>
        <ecNumber evidence="2">3.6.1.11</ecNumber>
    </submittedName>
</protein>
<dbReference type="PANTHER" id="PTHR30005">
    <property type="entry name" value="EXOPOLYPHOSPHATASE"/>
    <property type="match status" value="1"/>
</dbReference>